<dbReference type="STRING" id="1121421.SAMN02745123_02043"/>
<name>A0A1M6SV46_9FIRM</name>
<protein>
    <submittedName>
        <fullName evidence="2">Uncharacterized protein</fullName>
    </submittedName>
</protein>
<feature type="signal peptide" evidence="1">
    <location>
        <begin position="1"/>
        <end position="17"/>
    </location>
</feature>
<evidence type="ECO:0000313" key="3">
    <source>
        <dbReference type="Proteomes" id="UP000183997"/>
    </source>
</evidence>
<accession>A0A1M6SV46</accession>
<proteinExistence type="predicted"/>
<reference evidence="3" key="1">
    <citation type="submission" date="2016-11" db="EMBL/GenBank/DDBJ databases">
        <authorList>
            <person name="Varghese N."/>
            <person name="Submissions S."/>
        </authorList>
    </citation>
    <scope>NUCLEOTIDE SEQUENCE [LARGE SCALE GENOMIC DNA]</scope>
    <source>
        <strain evidence="3">DSM 10349</strain>
    </source>
</reference>
<keyword evidence="1" id="KW-0732">Signal</keyword>
<evidence type="ECO:0000313" key="2">
    <source>
        <dbReference type="EMBL" id="SHK48563.1"/>
    </source>
</evidence>
<dbReference type="Proteomes" id="UP000183997">
    <property type="component" value="Unassembled WGS sequence"/>
</dbReference>
<keyword evidence="3" id="KW-1185">Reference proteome</keyword>
<dbReference type="AlphaFoldDB" id="A0A1M6SV46"/>
<sequence>MVLLIVLLVAANTVAFANSDVVNLDVDVNEQMKNDSLSVNLKEVNIDEDSTVLEGSIESQDSAQAAVPFVCAVKANHSITKGSNVYSASITTNISVQELNISADLQYGSPTGGSWITEVRNETVRGSGYQRSTPSYIKAASWGYWRCKATGSYYSPNVTPSANSTTDYSNSTYFE</sequence>
<dbReference type="EMBL" id="FRAR01000014">
    <property type="protein sequence ID" value="SHK48563.1"/>
    <property type="molecule type" value="Genomic_DNA"/>
</dbReference>
<feature type="chain" id="PRO_5013291397" evidence="1">
    <location>
        <begin position="18"/>
        <end position="175"/>
    </location>
</feature>
<evidence type="ECO:0000256" key="1">
    <source>
        <dbReference type="SAM" id="SignalP"/>
    </source>
</evidence>
<gene>
    <name evidence="2" type="ORF">SAMN02745123_02043</name>
</gene>
<organism evidence="2 3">
    <name type="scientific">Desulforamulus aeronauticus DSM 10349</name>
    <dbReference type="NCBI Taxonomy" id="1121421"/>
    <lineage>
        <taxon>Bacteria</taxon>
        <taxon>Bacillati</taxon>
        <taxon>Bacillota</taxon>
        <taxon>Clostridia</taxon>
        <taxon>Eubacteriales</taxon>
        <taxon>Peptococcaceae</taxon>
        <taxon>Desulforamulus</taxon>
    </lineage>
</organism>